<evidence type="ECO:0000313" key="3">
    <source>
        <dbReference type="Proteomes" id="UP000604046"/>
    </source>
</evidence>
<gene>
    <name evidence="2" type="ORF">SNAT2548_LOCUS22086</name>
</gene>
<dbReference type="AlphaFoldDB" id="A0A812QWC8"/>
<accession>A0A812QWC8</accession>
<feature type="region of interest" description="Disordered" evidence="1">
    <location>
        <begin position="1"/>
        <end position="20"/>
    </location>
</feature>
<reference evidence="2" key="1">
    <citation type="submission" date="2021-02" db="EMBL/GenBank/DDBJ databases">
        <authorList>
            <person name="Dougan E. K."/>
            <person name="Rhodes N."/>
            <person name="Thang M."/>
            <person name="Chan C."/>
        </authorList>
    </citation>
    <scope>NUCLEOTIDE SEQUENCE</scope>
</reference>
<name>A0A812QWC8_9DINO</name>
<comment type="caution">
    <text evidence="2">The sequence shown here is derived from an EMBL/GenBank/DDBJ whole genome shotgun (WGS) entry which is preliminary data.</text>
</comment>
<sequence length="108" mass="11718">MVSVMPTSPSPSWPQLAKTGHNTLRVAPAARRPPWPSRVVHPRPCWRGGASNSWATTPHGLLRPCNPWLGSLESDWTTTCISKMCLALSVTCTNCPVEAPFSSHGSTR</sequence>
<protein>
    <submittedName>
        <fullName evidence="2">Uncharacterized protein</fullName>
    </submittedName>
</protein>
<evidence type="ECO:0000313" key="2">
    <source>
        <dbReference type="EMBL" id="CAE7405998.1"/>
    </source>
</evidence>
<dbReference type="Proteomes" id="UP000604046">
    <property type="component" value="Unassembled WGS sequence"/>
</dbReference>
<evidence type="ECO:0000256" key="1">
    <source>
        <dbReference type="SAM" id="MobiDB-lite"/>
    </source>
</evidence>
<dbReference type="EMBL" id="CAJNDS010002274">
    <property type="protein sequence ID" value="CAE7405998.1"/>
    <property type="molecule type" value="Genomic_DNA"/>
</dbReference>
<proteinExistence type="predicted"/>
<organism evidence="2 3">
    <name type="scientific">Symbiodinium natans</name>
    <dbReference type="NCBI Taxonomy" id="878477"/>
    <lineage>
        <taxon>Eukaryota</taxon>
        <taxon>Sar</taxon>
        <taxon>Alveolata</taxon>
        <taxon>Dinophyceae</taxon>
        <taxon>Suessiales</taxon>
        <taxon>Symbiodiniaceae</taxon>
        <taxon>Symbiodinium</taxon>
    </lineage>
</organism>
<keyword evidence="3" id="KW-1185">Reference proteome</keyword>